<name>A0A655R2G5_VIBCL</name>
<feature type="compositionally biased region" description="Basic and acidic residues" evidence="1">
    <location>
        <begin position="19"/>
        <end position="39"/>
    </location>
</feature>
<dbReference type="AlphaFoldDB" id="A0A655R2G5"/>
<feature type="region of interest" description="Disordered" evidence="1">
    <location>
        <begin position="15"/>
        <end position="52"/>
    </location>
</feature>
<reference evidence="2 3" key="1">
    <citation type="submission" date="2015-07" db="EMBL/GenBank/DDBJ databases">
        <authorList>
            <consortium name="Pathogen Informatics"/>
        </authorList>
    </citation>
    <scope>NUCLEOTIDE SEQUENCE [LARGE SCALE GENOMIC DNA]</scope>
    <source>
        <strain evidence="2 3">A51</strain>
    </source>
</reference>
<gene>
    <name evidence="2" type="ORF">ERS013165_02487</name>
</gene>
<proteinExistence type="predicted"/>
<evidence type="ECO:0000256" key="1">
    <source>
        <dbReference type="SAM" id="MobiDB-lite"/>
    </source>
</evidence>
<protein>
    <submittedName>
        <fullName evidence="2">Uncharacterized protein</fullName>
    </submittedName>
</protein>
<evidence type="ECO:0000313" key="3">
    <source>
        <dbReference type="Proteomes" id="UP000044806"/>
    </source>
</evidence>
<accession>A0A655R2G5</accession>
<sequence length="52" mass="5874">MNRIRELLGAKKQALNTVRDGDVHRSDSDGIQPRKEDRQSQATDGHSKRKSS</sequence>
<dbReference type="EMBL" id="CWOW01000012">
    <property type="protein sequence ID" value="CSA80865.1"/>
    <property type="molecule type" value="Genomic_DNA"/>
</dbReference>
<evidence type="ECO:0000313" key="2">
    <source>
        <dbReference type="EMBL" id="CSA80865.1"/>
    </source>
</evidence>
<dbReference type="Proteomes" id="UP000044806">
    <property type="component" value="Unassembled WGS sequence"/>
</dbReference>
<organism evidence="2 3">
    <name type="scientific">Vibrio cholerae</name>
    <dbReference type="NCBI Taxonomy" id="666"/>
    <lineage>
        <taxon>Bacteria</taxon>
        <taxon>Pseudomonadati</taxon>
        <taxon>Pseudomonadota</taxon>
        <taxon>Gammaproteobacteria</taxon>
        <taxon>Vibrionales</taxon>
        <taxon>Vibrionaceae</taxon>
        <taxon>Vibrio</taxon>
    </lineage>
</organism>